<feature type="compositionally biased region" description="Basic and acidic residues" evidence="3">
    <location>
        <begin position="210"/>
        <end position="224"/>
    </location>
</feature>
<feature type="region of interest" description="Disordered" evidence="3">
    <location>
        <begin position="19"/>
        <end position="42"/>
    </location>
</feature>
<feature type="compositionally biased region" description="Basic and acidic residues" evidence="3">
    <location>
        <begin position="546"/>
        <end position="565"/>
    </location>
</feature>
<feature type="compositionally biased region" description="Basic and acidic residues" evidence="3">
    <location>
        <begin position="755"/>
        <end position="764"/>
    </location>
</feature>
<dbReference type="Proteomes" id="UP000826271">
    <property type="component" value="Unassembled WGS sequence"/>
</dbReference>
<feature type="region of interest" description="Disordered" evidence="3">
    <location>
        <begin position="546"/>
        <end position="808"/>
    </location>
</feature>
<keyword evidence="5" id="KW-1185">Reference proteome</keyword>
<feature type="region of interest" description="Disordered" evidence="3">
    <location>
        <begin position="292"/>
        <end position="342"/>
    </location>
</feature>
<dbReference type="PROSITE" id="PS50096">
    <property type="entry name" value="IQ"/>
    <property type="match status" value="1"/>
</dbReference>
<dbReference type="PANTHER" id="PTHR32295:SF154">
    <property type="entry name" value="PROTEIN IQ-DOMAIN 32"/>
    <property type="match status" value="1"/>
</dbReference>
<feature type="compositionally biased region" description="Basic and acidic residues" evidence="3">
    <location>
        <begin position="296"/>
        <end position="333"/>
    </location>
</feature>
<feature type="compositionally biased region" description="Polar residues" evidence="3">
    <location>
        <begin position="776"/>
        <end position="800"/>
    </location>
</feature>
<feature type="compositionally biased region" description="Basic and acidic residues" evidence="3">
    <location>
        <begin position="714"/>
        <end position="724"/>
    </location>
</feature>
<feature type="compositionally biased region" description="Polar residues" evidence="3">
    <location>
        <begin position="627"/>
        <end position="637"/>
    </location>
</feature>
<evidence type="ECO:0000256" key="1">
    <source>
        <dbReference type="ARBA" id="ARBA00022860"/>
    </source>
</evidence>
<protein>
    <recommendedName>
        <fullName evidence="6">DUF4005 domain-containing protein</fullName>
    </recommendedName>
</protein>
<organism evidence="4 5">
    <name type="scientific">Buddleja alternifolia</name>
    <dbReference type="NCBI Taxonomy" id="168488"/>
    <lineage>
        <taxon>Eukaryota</taxon>
        <taxon>Viridiplantae</taxon>
        <taxon>Streptophyta</taxon>
        <taxon>Embryophyta</taxon>
        <taxon>Tracheophyta</taxon>
        <taxon>Spermatophyta</taxon>
        <taxon>Magnoliopsida</taxon>
        <taxon>eudicotyledons</taxon>
        <taxon>Gunneridae</taxon>
        <taxon>Pentapetalae</taxon>
        <taxon>asterids</taxon>
        <taxon>lamiids</taxon>
        <taxon>Lamiales</taxon>
        <taxon>Scrophulariaceae</taxon>
        <taxon>Buddlejeae</taxon>
        <taxon>Buddleja</taxon>
    </lineage>
</organism>
<evidence type="ECO:0008006" key="6">
    <source>
        <dbReference type="Google" id="ProtNLM"/>
    </source>
</evidence>
<feature type="compositionally biased region" description="Basic and acidic residues" evidence="3">
    <location>
        <begin position="19"/>
        <end position="37"/>
    </location>
</feature>
<proteinExistence type="inferred from homology"/>
<evidence type="ECO:0000313" key="4">
    <source>
        <dbReference type="EMBL" id="KAG8377893.1"/>
    </source>
</evidence>
<dbReference type="Gene3D" id="1.20.5.190">
    <property type="match status" value="1"/>
</dbReference>
<feature type="region of interest" description="Disordered" evidence="3">
    <location>
        <begin position="210"/>
        <end position="232"/>
    </location>
</feature>
<feature type="compositionally biased region" description="Basic and acidic residues" evidence="3">
    <location>
        <begin position="665"/>
        <end position="703"/>
    </location>
</feature>
<comment type="caution">
    <text evidence="4">The sequence shown here is derived from an EMBL/GenBank/DDBJ whole genome shotgun (WGS) entry which is preliminary data.</text>
</comment>
<keyword evidence="1" id="KW-0112">Calmodulin-binding</keyword>
<feature type="compositionally biased region" description="Basic and acidic residues" evidence="3">
    <location>
        <begin position="604"/>
        <end position="623"/>
    </location>
</feature>
<dbReference type="PANTHER" id="PTHR32295">
    <property type="entry name" value="IQ-DOMAIN 5-RELATED"/>
    <property type="match status" value="1"/>
</dbReference>
<sequence>MVKSTASCFKIISCGGDSVDHGDLETPESKGSSDRRRWSFRKRSARHRVLSNTVISEAPSSVNKESPESTAVNSQLQPDLTVLEKTVPEKTVPEKTVSEKTSVVQWTEEKTELSAQQGSKLSDIIAPREEESKPDAILDESSIIVIQAAIRGLLAQSVLLKQKSVIKLQAAVRGHLVRRHAVGTLRCVQAIVKMQALVRARYAHLHVEGSSDFTKQSERSEKGNLDPTLLNKKEAKPNGTYTYISIEKLLSNRFARQLMESTPKTKPINIKCDPLKSDSAWQWLERWMAASDVTNEEPRESGSVVEQHEKEDQGDSNGKDVLDPSDCHPESTDFKPGVDTSVEASENNDTLITYDANNLDLHASKSISPSSSHSELQNIDQSDLSCDVTESAPINLKETDLIQEVESKSLPQKEEIGNEQDEPDSNKFSTEQPETETKKIFSRKASNPAFIAAQSKFEELTSSATSSKLTPSSSNDLEVESTLDKVSSSADKLSRDIGLADKSVSNASAVQIGGSECGTELSITSTLDSPDRSEAEVNNFTQEPKITDETEYSRSKENLEIEGNDKSIILESEPSSTDNTKKLERFYSAIGESMDSMTAADSPLQEKEPKADPSDLHVEHVEVGSEASRQVYKSSPEASPRSHITVPESSQATPSSQVSVKPKRSRGEKSESIGKNKSSSADKKSLSNRNQDSRSSMEKEQKSGKRRNSFGSAKPDHKEQEPRDSSSSNSLPSYMQATQSARAKAIANGSPRSSPDVHDKEVFIQKRHSLPGANERQGSPRIQRSLSQAQQNVKGNGNHSPQDKKWRR</sequence>
<dbReference type="InterPro" id="IPR000048">
    <property type="entry name" value="IQ_motif_EF-hand-BS"/>
</dbReference>
<feature type="compositionally biased region" description="Polar residues" evidence="3">
    <location>
        <begin position="647"/>
        <end position="659"/>
    </location>
</feature>
<dbReference type="AlphaFoldDB" id="A0AAV6X637"/>
<name>A0AAV6X637_9LAMI</name>
<evidence type="ECO:0000313" key="5">
    <source>
        <dbReference type="Proteomes" id="UP000826271"/>
    </source>
</evidence>
<dbReference type="GO" id="GO:0005516">
    <property type="term" value="F:calmodulin binding"/>
    <property type="evidence" value="ECO:0007669"/>
    <property type="project" value="UniProtKB-KW"/>
</dbReference>
<feature type="region of interest" description="Disordered" evidence="3">
    <location>
        <begin position="461"/>
        <end position="492"/>
    </location>
</feature>
<reference evidence="4" key="1">
    <citation type="submission" date="2019-10" db="EMBL/GenBank/DDBJ databases">
        <authorList>
            <person name="Zhang R."/>
            <person name="Pan Y."/>
            <person name="Wang J."/>
            <person name="Ma R."/>
            <person name="Yu S."/>
        </authorList>
    </citation>
    <scope>NUCLEOTIDE SEQUENCE</scope>
    <source>
        <strain evidence="4">LA-IB0</strain>
        <tissue evidence="4">Leaf</tissue>
    </source>
</reference>
<feature type="region of interest" description="Disordered" evidence="3">
    <location>
        <begin position="395"/>
        <end position="444"/>
    </location>
</feature>
<dbReference type="EMBL" id="WHWC01000008">
    <property type="protein sequence ID" value="KAG8377893.1"/>
    <property type="molecule type" value="Genomic_DNA"/>
</dbReference>
<feature type="compositionally biased region" description="Basic and acidic residues" evidence="3">
    <location>
        <begin position="397"/>
        <end position="416"/>
    </location>
</feature>
<accession>A0AAV6X637</accession>
<dbReference type="SMART" id="SM00015">
    <property type="entry name" value="IQ"/>
    <property type="match status" value="2"/>
</dbReference>
<evidence type="ECO:0000256" key="2">
    <source>
        <dbReference type="ARBA" id="ARBA00024341"/>
    </source>
</evidence>
<feature type="compositionally biased region" description="Low complexity" evidence="3">
    <location>
        <begin position="461"/>
        <end position="474"/>
    </location>
</feature>
<evidence type="ECO:0000256" key="3">
    <source>
        <dbReference type="SAM" id="MobiDB-lite"/>
    </source>
</evidence>
<dbReference type="Pfam" id="PF00612">
    <property type="entry name" value="IQ"/>
    <property type="match status" value="2"/>
</dbReference>
<comment type="similarity">
    <text evidence="2">Belongs to the IQD family.</text>
</comment>
<gene>
    <name evidence="4" type="ORF">BUALT_Bualt08G0080900</name>
</gene>
<feature type="region of interest" description="Disordered" evidence="3">
    <location>
        <begin position="54"/>
        <end position="74"/>
    </location>
</feature>